<sequence length="55" mass="6542">MVVVLKAKVDKNLNFKVPDKYNVCIYFKKAQLNILEYDNNVDETEKLLLLDVYYL</sequence>
<evidence type="ECO:0000313" key="2">
    <source>
        <dbReference type="Proteomes" id="UP000233469"/>
    </source>
</evidence>
<dbReference type="AlphaFoldDB" id="A0A2N1M672"/>
<reference evidence="1 2" key="1">
    <citation type="submission" date="2016-04" db="EMBL/GenBank/DDBJ databases">
        <title>Genome analyses suggest a sexual origin of heterokaryosis in a supposedly ancient asexual fungus.</title>
        <authorList>
            <person name="Ropars J."/>
            <person name="Sedzielewska K."/>
            <person name="Noel J."/>
            <person name="Charron P."/>
            <person name="Farinelli L."/>
            <person name="Marton T."/>
            <person name="Kruger M."/>
            <person name="Pelin A."/>
            <person name="Brachmann A."/>
            <person name="Corradi N."/>
        </authorList>
    </citation>
    <scope>NUCLEOTIDE SEQUENCE [LARGE SCALE GENOMIC DNA]</scope>
    <source>
        <strain evidence="1 2">C2</strain>
    </source>
</reference>
<organism evidence="1 2">
    <name type="scientific">Rhizophagus irregularis</name>
    <dbReference type="NCBI Taxonomy" id="588596"/>
    <lineage>
        <taxon>Eukaryota</taxon>
        <taxon>Fungi</taxon>
        <taxon>Fungi incertae sedis</taxon>
        <taxon>Mucoromycota</taxon>
        <taxon>Glomeromycotina</taxon>
        <taxon>Glomeromycetes</taxon>
        <taxon>Glomerales</taxon>
        <taxon>Glomeraceae</taxon>
        <taxon>Rhizophagus</taxon>
    </lineage>
</organism>
<proteinExistence type="predicted"/>
<protein>
    <submittedName>
        <fullName evidence="1">Uncharacterized protein</fullName>
    </submittedName>
</protein>
<name>A0A2N1M672_9GLOM</name>
<reference evidence="1 2" key="2">
    <citation type="submission" date="2017-10" db="EMBL/GenBank/DDBJ databases">
        <title>Extensive intraspecific genome diversity in a model arbuscular mycorrhizal fungus.</title>
        <authorList>
            <person name="Chen E.C.H."/>
            <person name="Morin E."/>
            <person name="Baudet D."/>
            <person name="Noel J."/>
            <person name="Ndikumana S."/>
            <person name="Charron P."/>
            <person name="St-Onge C."/>
            <person name="Giorgi J."/>
            <person name="Grigoriev I.V."/>
            <person name="Roux C."/>
            <person name="Martin F.M."/>
            <person name="Corradi N."/>
        </authorList>
    </citation>
    <scope>NUCLEOTIDE SEQUENCE [LARGE SCALE GENOMIC DNA]</scope>
    <source>
        <strain evidence="1 2">C2</strain>
    </source>
</reference>
<dbReference type="Proteomes" id="UP000233469">
    <property type="component" value="Unassembled WGS sequence"/>
</dbReference>
<comment type="caution">
    <text evidence="1">The sequence shown here is derived from an EMBL/GenBank/DDBJ whole genome shotgun (WGS) entry which is preliminary data.</text>
</comment>
<evidence type="ECO:0000313" key="1">
    <source>
        <dbReference type="EMBL" id="PKK57136.1"/>
    </source>
</evidence>
<accession>A0A2N1M672</accession>
<dbReference type="EMBL" id="LLXL01004722">
    <property type="protein sequence ID" value="PKK57136.1"/>
    <property type="molecule type" value="Genomic_DNA"/>
</dbReference>
<gene>
    <name evidence="1" type="ORF">RhiirC2_798612</name>
</gene>